<evidence type="ECO:0000313" key="3">
    <source>
        <dbReference type="Proteomes" id="UP000321892"/>
    </source>
</evidence>
<proteinExistence type="predicted"/>
<evidence type="ECO:0000256" key="1">
    <source>
        <dbReference type="SAM" id="Phobius"/>
    </source>
</evidence>
<feature type="transmembrane region" description="Helical" evidence="1">
    <location>
        <begin position="125"/>
        <end position="146"/>
    </location>
</feature>
<dbReference type="OrthoDB" id="82393at2"/>
<feature type="transmembrane region" description="Helical" evidence="1">
    <location>
        <begin position="7"/>
        <end position="25"/>
    </location>
</feature>
<dbReference type="Proteomes" id="UP000321892">
    <property type="component" value="Chromosome"/>
</dbReference>
<protein>
    <submittedName>
        <fullName evidence="2">Uncharacterized protein</fullName>
    </submittedName>
</protein>
<keyword evidence="1" id="KW-0812">Transmembrane</keyword>
<keyword evidence="3" id="KW-1185">Reference proteome</keyword>
<feature type="transmembrane region" description="Helical" evidence="1">
    <location>
        <begin position="153"/>
        <end position="171"/>
    </location>
</feature>
<accession>A0A510JGW7</accession>
<evidence type="ECO:0000313" key="2">
    <source>
        <dbReference type="EMBL" id="BBM38572.1"/>
    </source>
</evidence>
<dbReference type="RefSeq" id="WP_026746327.1">
    <property type="nucleotide sequence ID" value="NZ_AP019823.1"/>
</dbReference>
<keyword evidence="1" id="KW-0472">Membrane</keyword>
<dbReference type="KEGG" id="lhf:JCM16775_1281"/>
<dbReference type="EMBL" id="AP019823">
    <property type="protein sequence ID" value="BBM38572.1"/>
    <property type="molecule type" value="Genomic_DNA"/>
</dbReference>
<feature type="transmembrane region" description="Helical" evidence="1">
    <location>
        <begin position="37"/>
        <end position="62"/>
    </location>
</feature>
<dbReference type="AlphaFoldDB" id="A0A510JGW7"/>
<feature type="transmembrane region" description="Helical" evidence="1">
    <location>
        <begin position="88"/>
        <end position="105"/>
    </location>
</feature>
<feature type="transmembrane region" description="Helical" evidence="1">
    <location>
        <begin position="177"/>
        <end position="196"/>
    </location>
</feature>
<sequence>MLFYYKKIFGAVISFFYILVNFNFYNSIFHEYVNDRIFHITLWLGIVETLFWIMLLYSVFYLEDRSSGANAKSQQEAEKGAARDVRDLLICFAIFLLSLACVNISRVILQSSPYMNDTVSSVSSYVLFVGGTRVLFIFASIVFIIIAISRRSILLIIIAVLNLGNSAMIWLDFDANITAILRIVIAVLAIIHYIFLKNTVKYTFRENNNTEIEMKSNKELKLNKQEDEK</sequence>
<gene>
    <name evidence="2" type="ORF">JCM16775_1281</name>
</gene>
<keyword evidence="1" id="KW-1133">Transmembrane helix</keyword>
<reference evidence="2 3" key="1">
    <citation type="submission" date="2019-07" db="EMBL/GenBank/DDBJ databases">
        <title>Complete Genome Sequence of Leptotrichia hofstadii Strain JCM16775.</title>
        <authorList>
            <person name="Watanabe S."/>
            <person name="Cui L."/>
        </authorList>
    </citation>
    <scope>NUCLEOTIDE SEQUENCE [LARGE SCALE GENOMIC DNA]</scope>
    <source>
        <strain evidence="2 3">JCM16775</strain>
    </source>
</reference>
<organism evidence="2 3">
    <name type="scientific">Leptotrichia hofstadii</name>
    <dbReference type="NCBI Taxonomy" id="157688"/>
    <lineage>
        <taxon>Bacteria</taxon>
        <taxon>Fusobacteriati</taxon>
        <taxon>Fusobacteriota</taxon>
        <taxon>Fusobacteriia</taxon>
        <taxon>Fusobacteriales</taxon>
        <taxon>Leptotrichiaceae</taxon>
        <taxon>Leptotrichia</taxon>
    </lineage>
</organism>
<name>A0A510JGW7_9FUSO</name>